<dbReference type="PATRIC" id="fig|999418.3.peg.4509"/>
<sequence length="292" mass="33747">MKAERVPMQFSTFIPQIKRSRQLMQIEDNRDVAINQAKLAQAIKKKTKDTFSLTKNKVNDLSIQFKVEQRRIGEWYSSYDPYTIFPTKREAVVYDRKLKNANREELRARVPTLYTYTHTKPANKLSFALQGPHTAAHKIILKALVDAKTVVEVFKIFDEQILTPNDVEEVIFADEVPISGTYSRELQERLERYVKDYEGYYDELLPMFKTTNPDLIKIKHLTNILLNMDPYAVYAWKTTAKASHASLSGKGESLSTPAWDDLFDAPPSRSFRSSDNFTSFVDARKSLFDAHF</sequence>
<reference evidence="1 2" key="1">
    <citation type="submission" date="2012-02" db="EMBL/GenBank/DDBJ databases">
        <title>The Genome Sequence of Parabacteroides goldsteinii CL02T12C30.</title>
        <authorList>
            <consortium name="The Broad Institute Genome Sequencing Platform"/>
            <person name="Earl A."/>
            <person name="Ward D."/>
            <person name="Feldgarden M."/>
            <person name="Gevers D."/>
            <person name="Zitomersky N.L."/>
            <person name="Coyne M.J."/>
            <person name="Comstock L.E."/>
            <person name="Young S.K."/>
            <person name="Zeng Q."/>
            <person name="Gargeya S."/>
            <person name="Fitzgerald M."/>
            <person name="Haas B."/>
            <person name="Abouelleil A."/>
            <person name="Alvarado L."/>
            <person name="Arachchi H.M."/>
            <person name="Berlin A."/>
            <person name="Chapman S.B."/>
            <person name="Gearin G."/>
            <person name="Goldberg J."/>
            <person name="Griggs A."/>
            <person name="Gujja S."/>
            <person name="Hansen M."/>
            <person name="Heiman D."/>
            <person name="Howarth C."/>
            <person name="Larimer J."/>
            <person name="Lui A."/>
            <person name="MacDonald P.J.P."/>
            <person name="McCowen C."/>
            <person name="Montmayeur A."/>
            <person name="Murphy C."/>
            <person name="Neiman D."/>
            <person name="Pearson M."/>
            <person name="Priest M."/>
            <person name="Roberts A."/>
            <person name="Saif S."/>
            <person name="Shea T."/>
            <person name="Sisk P."/>
            <person name="Stolte C."/>
            <person name="Sykes S."/>
            <person name="Wortman J."/>
            <person name="Nusbaum C."/>
            <person name="Birren B."/>
        </authorList>
    </citation>
    <scope>NUCLEOTIDE SEQUENCE [LARGE SCALE GENOMIC DNA]</scope>
    <source>
        <strain evidence="1 2">CL02T12C30</strain>
    </source>
</reference>
<proteinExistence type="predicted"/>
<evidence type="ECO:0000313" key="2">
    <source>
        <dbReference type="Proteomes" id="UP000006330"/>
    </source>
</evidence>
<dbReference type="EMBL" id="AGZO01000031">
    <property type="protein sequence ID" value="EKN09405.1"/>
    <property type="molecule type" value="Genomic_DNA"/>
</dbReference>
<comment type="caution">
    <text evidence="1">The sequence shown here is derived from an EMBL/GenBank/DDBJ whole genome shotgun (WGS) entry which is preliminary data.</text>
</comment>
<dbReference type="Proteomes" id="UP000006330">
    <property type="component" value="Unassembled WGS sequence"/>
</dbReference>
<dbReference type="OrthoDB" id="1495444at2"/>
<gene>
    <name evidence="1" type="ORF">HMPREF1076_04434</name>
</gene>
<dbReference type="RefSeq" id="WP_007657938.1">
    <property type="nucleotide sequence ID" value="NZ_JH976475.1"/>
</dbReference>
<organism evidence="1 2">
    <name type="scientific">Parabacteroides goldsteinii CL02T12C30</name>
    <dbReference type="NCBI Taxonomy" id="999418"/>
    <lineage>
        <taxon>Bacteria</taxon>
        <taxon>Pseudomonadati</taxon>
        <taxon>Bacteroidota</taxon>
        <taxon>Bacteroidia</taxon>
        <taxon>Bacteroidales</taxon>
        <taxon>Tannerellaceae</taxon>
        <taxon>Parabacteroides</taxon>
    </lineage>
</organism>
<dbReference type="HOGENOM" id="CLU_952634_0_0_10"/>
<accession>K5ZDW9</accession>
<evidence type="ECO:0000313" key="1">
    <source>
        <dbReference type="EMBL" id="EKN09405.1"/>
    </source>
</evidence>
<name>K5ZDW9_9BACT</name>
<protein>
    <submittedName>
        <fullName evidence="1">Uncharacterized protein</fullName>
    </submittedName>
</protein>
<dbReference type="AlphaFoldDB" id="K5ZDW9"/>